<gene>
    <name evidence="2" type="ORF">SAMN05443544_0570</name>
</gene>
<organism evidence="2 3">
    <name type="scientific">Agromyces cerinus subsp. cerinus</name>
    <dbReference type="NCBI Taxonomy" id="232089"/>
    <lineage>
        <taxon>Bacteria</taxon>
        <taxon>Bacillati</taxon>
        <taxon>Actinomycetota</taxon>
        <taxon>Actinomycetes</taxon>
        <taxon>Micrococcales</taxon>
        <taxon>Microbacteriaceae</taxon>
        <taxon>Agromyces</taxon>
    </lineage>
</organism>
<dbReference type="STRING" id="232089.SAMN05443544_0570"/>
<accession>A0A1N6DPQ1</accession>
<proteinExistence type="predicted"/>
<dbReference type="Proteomes" id="UP000184699">
    <property type="component" value="Unassembled WGS sequence"/>
</dbReference>
<feature type="region of interest" description="Disordered" evidence="1">
    <location>
        <begin position="130"/>
        <end position="153"/>
    </location>
</feature>
<reference evidence="3" key="1">
    <citation type="submission" date="2016-11" db="EMBL/GenBank/DDBJ databases">
        <authorList>
            <person name="Varghese N."/>
            <person name="Submissions S."/>
        </authorList>
    </citation>
    <scope>NUCLEOTIDE SEQUENCE [LARGE SCALE GENOMIC DNA]</scope>
    <source>
        <strain evidence="3">DSM 8595</strain>
    </source>
</reference>
<dbReference type="AlphaFoldDB" id="A0A1N6DPQ1"/>
<dbReference type="EMBL" id="FSRJ01000001">
    <property type="protein sequence ID" value="SIN72765.1"/>
    <property type="molecule type" value="Genomic_DNA"/>
</dbReference>
<evidence type="ECO:0000256" key="1">
    <source>
        <dbReference type="SAM" id="MobiDB-lite"/>
    </source>
</evidence>
<protein>
    <submittedName>
        <fullName evidence="2">Uncharacterized protein</fullName>
    </submittedName>
</protein>
<evidence type="ECO:0000313" key="2">
    <source>
        <dbReference type="EMBL" id="SIN72765.1"/>
    </source>
</evidence>
<dbReference type="OrthoDB" id="3391752at2"/>
<name>A0A1N6DPQ1_9MICO</name>
<feature type="region of interest" description="Disordered" evidence="1">
    <location>
        <begin position="1"/>
        <end position="24"/>
    </location>
</feature>
<evidence type="ECO:0000313" key="3">
    <source>
        <dbReference type="Proteomes" id="UP000184699"/>
    </source>
</evidence>
<keyword evidence="3" id="KW-1185">Reference proteome</keyword>
<sequence>MRGGARNRSGPAADPRSGRSDRRGFSFTALPAEGYTGDVPAFPIPDAFGRLLDVWADLWSTPQAAAWAVQPWRWPHVADLARMMVLSEDPKAQVGIWTHIRQARADLGLTPAGLKENGWAIAVDEVSERRDAADDAPVGEVPQQRRLRAVSGD</sequence>